<dbReference type="Pfam" id="PF00076">
    <property type="entry name" value="RRM_1"/>
    <property type="match status" value="1"/>
</dbReference>
<feature type="domain" description="RRM" evidence="4">
    <location>
        <begin position="77"/>
        <end position="150"/>
    </location>
</feature>
<dbReference type="InterPro" id="IPR012677">
    <property type="entry name" value="Nucleotide-bd_a/b_plait_sf"/>
</dbReference>
<keyword evidence="1 2" id="KW-0694">RNA-binding</keyword>
<dbReference type="CDD" id="cd12530">
    <property type="entry name" value="RRM3_EAR1_like"/>
    <property type="match status" value="1"/>
</dbReference>
<dbReference type="InterPro" id="IPR035979">
    <property type="entry name" value="RBD_domain_sf"/>
</dbReference>
<gene>
    <name evidence="6" type="ORF">BRAA07T31061Z</name>
    <name evidence="5" type="ORF">BRAPAZ1V2_A07P36760.2</name>
</gene>
<reference evidence="6" key="1">
    <citation type="submission" date="2018-11" db="EMBL/GenBank/DDBJ databases">
        <authorList>
            <consortium name="Genoscope - CEA"/>
            <person name="William W."/>
        </authorList>
    </citation>
    <scope>NUCLEOTIDE SEQUENCE</scope>
</reference>
<feature type="compositionally biased region" description="Pro residues" evidence="3">
    <location>
        <begin position="276"/>
        <end position="285"/>
    </location>
</feature>
<dbReference type="EMBL" id="LR031574">
    <property type="protein sequence ID" value="VDD01507.1"/>
    <property type="molecule type" value="Genomic_DNA"/>
</dbReference>
<accession>A0A3P6B5I5</accession>
<protein>
    <recommendedName>
        <fullName evidence="4">RRM domain-containing protein</fullName>
    </recommendedName>
</protein>
<dbReference type="Proteomes" id="UP000694005">
    <property type="component" value="Chromosome A07"/>
</dbReference>
<evidence type="ECO:0000313" key="6">
    <source>
        <dbReference type="EMBL" id="VDD01507.1"/>
    </source>
</evidence>
<dbReference type="Gene3D" id="3.30.70.330">
    <property type="match status" value="2"/>
</dbReference>
<dbReference type="Pfam" id="PF04059">
    <property type="entry name" value="RRM_2"/>
    <property type="match status" value="1"/>
</dbReference>
<proteinExistence type="predicted"/>
<dbReference type="EMBL" id="LS974623">
    <property type="protein sequence ID" value="CAG7904032.1"/>
    <property type="molecule type" value="Genomic_DNA"/>
</dbReference>
<dbReference type="PROSITE" id="PS50102">
    <property type="entry name" value="RRM"/>
    <property type="match status" value="2"/>
</dbReference>
<sequence>MSQTGYPGHLNPTAPMFLPANLNPVPFFIPTRIYLPLPPHPPPPPPPPYPRFFSCFAGPLPPPPPPHLPPSLSIPTRTLVLLPVPADVSESSIRRDLEVFGEVRGVQMERAHEGIVTVHFYDLRHSRTALREIRERHMHQQQVRFGRGYTAARGLVSGRTVWAHFVFPHFRAVPEGNNQGSLVIMNLEPTVSSAALRQIFEAYGEVKELRDTPFKREQRFVEFYDVRDAALARREMDGKAIDGKPIIVQFSRPGGFNKKLILASRFNKSFLSNIHHPPPPPPPPPHFRRQVPSPASQLRRRGPVKGKPVKPNFSSGDNDRYEQNKKRSKMHSTKKNSIIDTRFTIHVDAIAESRDGRTTVMIKNIPNKYTQKLLLDMLDAHCNDCNEEIVSEGNQTPMSSYDFVYLPIDFGNKCNVGYGFVNMTTPEAVWRLYKAFHNKHWRLFQSSKICEVTYARVQGLESLKEHFKHLKLPRLEMEYKPVIFSPPRDGRLLTEPISIIADLGTKPVEDSCPSRAETVTSCSSSIERSDGWLGERTEDGGVSDDEGETVVKI</sequence>
<feature type="region of interest" description="Disordered" evidence="3">
    <location>
        <begin position="272"/>
        <end position="334"/>
    </location>
</feature>
<dbReference type="GO" id="GO:0003723">
    <property type="term" value="F:RNA binding"/>
    <property type="evidence" value="ECO:0007669"/>
    <property type="project" value="UniProtKB-UniRule"/>
</dbReference>
<dbReference type="AlphaFoldDB" id="A0A3P6B5I5"/>
<dbReference type="InterPro" id="IPR000504">
    <property type="entry name" value="RRM_dom"/>
</dbReference>
<name>A0A3P6B5I5_BRACM</name>
<dbReference type="FunFam" id="3.30.70.330:FF:001402">
    <property type="entry name" value="Terminal EAR1-like 1"/>
    <property type="match status" value="1"/>
</dbReference>
<dbReference type="SUPFAM" id="SSF54928">
    <property type="entry name" value="RNA-binding domain, RBD"/>
    <property type="match status" value="2"/>
</dbReference>
<dbReference type="InterPro" id="IPR034458">
    <property type="entry name" value="EAR1-like_RRM3"/>
</dbReference>
<feature type="compositionally biased region" description="Basic residues" evidence="3">
    <location>
        <begin position="298"/>
        <end position="308"/>
    </location>
</feature>
<evidence type="ECO:0000259" key="4">
    <source>
        <dbReference type="PROSITE" id="PS50102"/>
    </source>
</evidence>
<dbReference type="Gramene" id="A07p36760.2_BraZ1">
    <property type="protein sequence ID" value="A07p36760.2_BraZ1.CDS"/>
    <property type="gene ID" value="A07g36760.2_BraZ1"/>
</dbReference>
<dbReference type="PANTHER" id="PTHR23189">
    <property type="entry name" value="RNA RECOGNITION MOTIF-CONTAINING"/>
    <property type="match status" value="1"/>
</dbReference>
<organism evidence="6">
    <name type="scientific">Brassica campestris</name>
    <name type="common">Field mustard</name>
    <dbReference type="NCBI Taxonomy" id="3711"/>
    <lineage>
        <taxon>Eukaryota</taxon>
        <taxon>Viridiplantae</taxon>
        <taxon>Streptophyta</taxon>
        <taxon>Embryophyta</taxon>
        <taxon>Tracheophyta</taxon>
        <taxon>Spermatophyta</taxon>
        <taxon>Magnoliopsida</taxon>
        <taxon>eudicotyledons</taxon>
        <taxon>Gunneridae</taxon>
        <taxon>Pentapetalae</taxon>
        <taxon>rosids</taxon>
        <taxon>malvids</taxon>
        <taxon>Brassicales</taxon>
        <taxon>Brassicaceae</taxon>
        <taxon>Brassiceae</taxon>
        <taxon>Brassica</taxon>
    </lineage>
</organism>
<evidence type="ECO:0000256" key="3">
    <source>
        <dbReference type="SAM" id="MobiDB-lite"/>
    </source>
</evidence>
<evidence type="ECO:0000256" key="1">
    <source>
        <dbReference type="ARBA" id="ARBA00022884"/>
    </source>
</evidence>
<dbReference type="InterPro" id="IPR007201">
    <property type="entry name" value="Mei2-like_Rrm_C"/>
</dbReference>
<dbReference type="SMART" id="SM00360">
    <property type="entry name" value="RRM"/>
    <property type="match status" value="2"/>
</dbReference>
<feature type="region of interest" description="Disordered" evidence="3">
    <location>
        <begin position="526"/>
        <end position="553"/>
    </location>
</feature>
<evidence type="ECO:0000313" key="5">
    <source>
        <dbReference type="EMBL" id="CAG7904032.1"/>
    </source>
</evidence>
<feature type="compositionally biased region" description="Acidic residues" evidence="3">
    <location>
        <begin position="541"/>
        <end position="553"/>
    </location>
</feature>
<feature type="domain" description="RRM" evidence="4">
    <location>
        <begin position="180"/>
        <end position="253"/>
    </location>
</feature>
<evidence type="ECO:0000256" key="2">
    <source>
        <dbReference type="PROSITE-ProRule" id="PRU00176"/>
    </source>
</evidence>
<feature type="compositionally biased region" description="Basic and acidic residues" evidence="3">
    <location>
        <begin position="527"/>
        <end position="539"/>
    </location>
</feature>